<dbReference type="Gene3D" id="3.20.20.150">
    <property type="entry name" value="Divalent-metal-dependent TIM barrel enzymes"/>
    <property type="match status" value="1"/>
</dbReference>
<dbReference type="RefSeq" id="WP_132747593.1">
    <property type="nucleotide sequence ID" value="NZ_SLXK01000037.1"/>
</dbReference>
<feature type="domain" description="Xylose isomerase-like TIM barrel" evidence="1">
    <location>
        <begin position="27"/>
        <end position="203"/>
    </location>
</feature>
<protein>
    <submittedName>
        <fullName evidence="2">Sugar phosphate isomerase/epimerase</fullName>
    </submittedName>
</protein>
<dbReference type="AlphaFoldDB" id="A0A4R2NLB3"/>
<keyword evidence="2" id="KW-0413">Isomerase</keyword>
<dbReference type="InterPro" id="IPR013022">
    <property type="entry name" value="Xyl_isomerase-like_TIM-brl"/>
</dbReference>
<dbReference type="InterPro" id="IPR036237">
    <property type="entry name" value="Xyl_isomerase-like_sf"/>
</dbReference>
<keyword evidence="3" id="KW-1185">Reference proteome</keyword>
<dbReference type="Pfam" id="PF01261">
    <property type="entry name" value="AP_endonuc_2"/>
    <property type="match status" value="1"/>
</dbReference>
<comment type="caution">
    <text evidence="2">The sequence shown here is derived from an EMBL/GenBank/DDBJ whole genome shotgun (WGS) entry which is preliminary data.</text>
</comment>
<reference evidence="2 3" key="1">
    <citation type="submission" date="2019-03" db="EMBL/GenBank/DDBJ databases">
        <title>Genomic Encyclopedia of Type Strains, Phase IV (KMG-IV): sequencing the most valuable type-strain genomes for metagenomic binning, comparative biology and taxonomic classification.</title>
        <authorList>
            <person name="Goeker M."/>
        </authorList>
    </citation>
    <scope>NUCLEOTIDE SEQUENCE [LARGE SCALE GENOMIC DNA]</scope>
    <source>
        <strain evidence="2 3">DSM 19377</strain>
    </source>
</reference>
<organism evidence="2 3">
    <name type="scientific">Scopulibacillus darangshiensis</name>
    <dbReference type="NCBI Taxonomy" id="442528"/>
    <lineage>
        <taxon>Bacteria</taxon>
        <taxon>Bacillati</taxon>
        <taxon>Bacillota</taxon>
        <taxon>Bacilli</taxon>
        <taxon>Bacillales</taxon>
        <taxon>Sporolactobacillaceae</taxon>
        <taxon>Scopulibacillus</taxon>
    </lineage>
</organism>
<accession>A0A4R2NLB3</accession>
<name>A0A4R2NLB3_9BACL</name>
<sequence>MTIIFVPTSVFHHEEIRQAGQTAFISQIKESGGDGIEIRHELFSGEPQLKSMKKAIQKAGLYTIYSAPECVWTANGHLNRTSLISMMDMAHQIGAAKLKLPLGHYIENESDINELKNCLGEIEAKGSLVTLLIENDQTPYGGVIEPLRQFFSKAKQSKIPVEMAFDTGNWMWAGENVIEACRTLKDYVGYLHIKGVEKVNGELLTVPITFDKTAEWRHCLTYFPGNIPRTIEFPVEIDKLQPDMPLH</sequence>
<proteinExistence type="predicted"/>
<evidence type="ECO:0000313" key="3">
    <source>
        <dbReference type="Proteomes" id="UP000295416"/>
    </source>
</evidence>
<evidence type="ECO:0000313" key="2">
    <source>
        <dbReference type="EMBL" id="TCP22128.1"/>
    </source>
</evidence>
<evidence type="ECO:0000259" key="1">
    <source>
        <dbReference type="Pfam" id="PF01261"/>
    </source>
</evidence>
<dbReference type="OrthoDB" id="2237247at2"/>
<dbReference type="EMBL" id="SLXK01000037">
    <property type="protein sequence ID" value="TCP22128.1"/>
    <property type="molecule type" value="Genomic_DNA"/>
</dbReference>
<gene>
    <name evidence="2" type="ORF">EV207_13716</name>
</gene>
<dbReference type="Proteomes" id="UP000295416">
    <property type="component" value="Unassembled WGS sequence"/>
</dbReference>
<dbReference type="GO" id="GO:0016853">
    <property type="term" value="F:isomerase activity"/>
    <property type="evidence" value="ECO:0007669"/>
    <property type="project" value="UniProtKB-KW"/>
</dbReference>
<dbReference type="SUPFAM" id="SSF51658">
    <property type="entry name" value="Xylose isomerase-like"/>
    <property type="match status" value="1"/>
</dbReference>